<reference evidence="1" key="1">
    <citation type="journal article" date="2020" name="G3 (Bethesda)">
        <title>High-Quality Assemblies for Three Invasive Social Wasps from the &lt;i&gt;Vespula&lt;/i&gt; Genus.</title>
        <authorList>
            <person name="Harrop T.W.R."/>
            <person name="Guhlin J."/>
            <person name="McLaughlin G.M."/>
            <person name="Permina E."/>
            <person name="Stockwell P."/>
            <person name="Gilligan J."/>
            <person name="Le Lec M.F."/>
            <person name="Gruber M.A.M."/>
            <person name="Quinn O."/>
            <person name="Lovegrove M."/>
            <person name="Duncan E.J."/>
            <person name="Remnant E.J."/>
            <person name="Van Eeckhoven J."/>
            <person name="Graham B."/>
            <person name="Knapp R.A."/>
            <person name="Langford K.W."/>
            <person name="Kronenberg Z."/>
            <person name="Press M.O."/>
            <person name="Eacker S.M."/>
            <person name="Wilson-Rankin E.E."/>
            <person name="Purcell J."/>
            <person name="Lester P.J."/>
            <person name="Dearden P.K."/>
        </authorList>
    </citation>
    <scope>NUCLEOTIDE SEQUENCE</scope>
    <source>
        <strain evidence="1">Volc-1</strain>
    </source>
</reference>
<dbReference type="EMBL" id="JACSDY010000004">
    <property type="protein sequence ID" value="KAF7429691.1"/>
    <property type="molecule type" value="Genomic_DNA"/>
</dbReference>
<dbReference type="AlphaFoldDB" id="A0A834UBW0"/>
<evidence type="ECO:0000313" key="2">
    <source>
        <dbReference type="Proteomes" id="UP000600918"/>
    </source>
</evidence>
<evidence type="ECO:0000313" key="1">
    <source>
        <dbReference type="EMBL" id="KAF7429691.1"/>
    </source>
</evidence>
<gene>
    <name evidence="1" type="ORF">H0235_006089</name>
</gene>
<name>A0A834UBW0_VESPE</name>
<keyword evidence="2" id="KW-1185">Reference proteome</keyword>
<organism evidence="1 2">
    <name type="scientific">Vespula pensylvanica</name>
    <name type="common">Western yellow jacket</name>
    <name type="synonym">Wasp</name>
    <dbReference type="NCBI Taxonomy" id="30213"/>
    <lineage>
        <taxon>Eukaryota</taxon>
        <taxon>Metazoa</taxon>
        <taxon>Ecdysozoa</taxon>
        <taxon>Arthropoda</taxon>
        <taxon>Hexapoda</taxon>
        <taxon>Insecta</taxon>
        <taxon>Pterygota</taxon>
        <taxon>Neoptera</taxon>
        <taxon>Endopterygota</taxon>
        <taxon>Hymenoptera</taxon>
        <taxon>Apocrita</taxon>
        <taxon>Aculeata</taxon>
        <taxon>Vespoidea</taxon>
        <taxon>Vespidae</taxon>
        <taxon>Vespinae</taxon>
        <taxon>Vespula</taxon>
    </lineage>
</organism>
<proteinExistence type="predicted"/>
<protein>
    <submittedName>
        <fullName evidence="1">Uncharacterized protein</fullName>
    </submittedName>
</protein>
<dbReference type="Proteomes" id="UP000600918">
    <property type="component" value="Unassembled WGS sequence"/>
</dbReference>
<sequence length="131" mass="14565">MFAKHGSINLIENGRLFPDTSRTCVSYESCSTYVLAWVVPLRKLSDLIVHGVRPGYSDSPPVASLSEEAAMAARKFSAEGNLRWRGFVWQKGDCRSIRIKDPCGARATQQQAAHFAPGTHPLPHRLIRFTP</sequence>
<accession>A0A834UBW0</accession>
<comment type="caution">
    <text evidence="1">The sequence shown here is derived from an EMBL/GenBank/DDBJ whole genome shotgun (WGS) entry which is preliminary data.</text>
</comment>